<dbReference type="InterPro" id="IPR003660">
    <property type="entry name" value="HAMP_dom"/>
</dbReference>
<dbReference type="SMART" id="SM00283">
    <property type="entry name" value="MA"/>
    <property type="match status" value="1"/>
</dbReference>
<dbReference type="Pfam" id="PF00015">
    <property type="entry name" value="MCPsignal"/>
    <property type="match status" value="1"/>
</dbReference>
<evidence type="ECO:0000259" key="8">
    <source>
        <dbReference type="PROSITE" id="PS50111"/>
    </source>
</evidence>
<name>A0AA41X4W2_9BACI</name>
<dbReference type="PROSITE" id="PS50885">
    <property type="entry name" value="HAMP"/>
    <property type="match status" value="1"/>
</dbReference>
<evidence type="ECO:0000256" key="4">
    <source>
        <dbReference type="ARBA" id="ARBA00023224"/>
    </source>
</evidence>
<comment type="caution">
    <text evidence="10">The sequence shown here is derived from an EMBL/GenBank/DDBJ whole genome shotgun (WGS) entry which is preliminary data.</text>
</comment>
<keyword evidence="3 7" id="KW-0472">Membrane</keyword>
<dbReference type="PROSITE" id="PS50111">
    <property type="entry name" value="CHEMOTAXIS_TRANSDUC_2"/>
    <property type="match status" value="1"/>
</dbReference>
<dbReference type="GO" id="GO:0007165">
    <property type="term" value="P:signal transduction"/>
    <property type="evidence" value="ECO:0007669"/>
    <property type="project" value="UniProtKB-KW"/>
</dbReference>
<organism evidence="10 11">
    <name type="scientific">Ectobacillus ponti</name>
    <dbReference type="NCBI Taxonomy" id="2961894"/>
    <lineage>
        <taxon>Bacteria</taxon>
        <taxon>Bacillati</taxon>
        <taxon>Bacillota</taxon>
        <taxon>Bacilli</taxon>
        <taxon>Bacillales</taxon>
        <taxon>Bacillaceae</taxon>
        <taxon>Ectobacillus</taxon>
    </lineage>
</organism>
<keyword evidence="2" id="KW-1003">Cell membrane</keyword>
<dbReference type="Proteomes" id="UP001156102">
    <property type="component" value="Unassembled WGS sequence"/>
</dbReference>
<comment type="subcellular location">
    <subcellularLocation>
        <location evidence="1">Cell membrane</location>
    </subcellularLocation>
</comment>
<evidence type="ECO:0000256" key="7">
    <source>
        <dbReference type="SAM" id="Phobius"/>
    </source>
</evidence>
<dbReference type="InterPro" id="IPR024478">
    <property type="entry name" value="HlyB_4HB_MCP"/>
</dbReference>
<evidence type="ECO:0000256" key="2">
    <source>
        <dbReference type="ARBA" id="ARBA00022475"/>
    </source>
</evidence>
<evidence type="ECO:0000256" key="5">
    <source>
        <dbReference type="ARBA" id="ARBA00029447"/>
    </source>
</evidence>
<dbReference type="EMBL" id="JANCLT010000001">
    <property type="protein sequence ID" value="MCP8967233.1"/>
    <property type="molecule type" value="Genomic_DNA"/>
</dbReference>
<dbReference type="Pfam" id="PF00672">
    <property type="entry name" value="HAMP"/>
    <property type="match status" value="1"/>
</dbReference>
<evidence type="ECO:0000313" key="11">
    <source>
        <dbReference type="Proteomes" id="UP001156102"/>
    </source>
</evidence>
<dbReference type="Pfam" id="PF12729">
    <property type="entry name" value="4HB_MCP_1"/>
    <property type="match status" value="1"/>
</dbReference>
<evidence type="ECO:0000256" key="6">
    <source>
        <dbReference type="PROSITE-ProRule" id="PRU00284"/>
    </source>
</evidence>
<feature type="transmembrane region" description="Helical" evidence="7">
    <location>
        <begin position="191"/>
        <end position="211"/>
    </location>
</feature>
<dbReference type="Gene3D" id="1.10.8.500">
    <property type="entry name" value="HAMP domain in histidine kinase"/>
    <property type="match status" value="1"/>
</dbReference>
<accession>A0AA41X4W2</accession>
<keyword evidence="7" id="KW-0812">Transmembrane</keyword>
<evidence type="ECO:0000313" key="10">
    <source>
        <dbReference type="EMBL" id="MCP8967233.1"/>
    </source>
</evidence>
<protein>
    <submittedName>
        <fullName evidence="10">Methyl-accepting chemotaxis protein</fullName>
    </submittedName>
</protein>
<reference evidence="10" key="1">
    <citation type="submission" date="2022-07" db="EMBL/GenBank/DDBJ databases">
        <authorList>
            <person name="Li W.-J."/>
            <person name="Deng Q.-Q."/>
        </authorList>
    </citation>
    <scope>NUCLEOTIDE SEQUENCE</scope>
    <source>
        <strain evidence="10">SYSU M60031</strain>
    </source>
</reference>
<dbReference type="PANTHER" id="PTHR32089">
    <property type="entry name" value="METHYL-ACCEPTING CHEMOTAXIS PROTEIN MCPB"/>
    <property type="match status" value="1"/>
</dbReference>
<dbReference type="SMART" id="SM00304">
    <property type="entry name" value="HAMP"/>
    <property type="match status" value="1"/>
</dbReference>
<keyword evidence="7" id="KW-1133">Transmembrane helix</keyword>
<gene>
    <name evidence="10" type="ORF">NK662_01600</name>
</gene>
<evidence type="ECO:0000259" key="9">
    <source>
        <dbReference type="PROSITE" id="PS50885"/>
    </source>
</evidence>
<sequence length="571" mass="61083">MSFFRNIRLSAKIAILVFIFLIFLGIVGITAMQSLSNLNAKANELNNQRLAPIVDIDAIKSQVEYIRAQGNAILDSKEDKAAQAQVEKDIAAHVMIADGLLKKYEGNSQYSEVVTAYQSFLKAKDAFIQANGSGAQVQTVVASGPPEGMQNFDKARRNAIAALDNSMKKELQKANSTYQESTSVYNDTKTVLAVLVAASALLIVLLSVVIIRSITLPVNRVTAKLKEISQSNGDLTQRIGYSSKDEMGELSKSFDIFMEKLQSIIREVAHSAETISTSSNQLTQSTGTTISSLDTIAKRVVQIAGNASESAAVVEETTNNLAGAAEFSAATVTASQNTAENSRRAKEAAENSADKIVDVVASINEIASSSQEVSVMIDELHSSSKKVGDIIQMITGISEQTNLLALNASIEAARAGEAGRGFTVVAEEIRKLADQSSRAAAEISELITENQVKSASAVKSVSLVEENVRTGVSRVSEVGESMQSIIQNMYDIVKQIEQIDVANGKQAESTEETEASISNISATSHKIARDTELISGSIEGQLGIMTEMERTAEQLAAMAGRLRALTAGFRV</sequence>
<comment type="similarity">
    <text evidence="5">Belongs to the methyl-accepting chemotaxis (MCP) protein family.</text>
</comment>
<evidence type="ECO:0000256" key="1">
    <source>
        <dbReference type="ARBA" id="ARBA00004236"/>
    </source>
</evidence>
<evidence type="ECO:0000256" key="3">
    <source>
        <dbReference type="ARBA" id="ARBA00023136"/>
    </source>
</evidence>
<dbReference type="Gene3D" id="1.10.287.950">
    <property type="entry name" value="Methyl-accepting chemotaxis protein"/>
    <property type="match status" value="1"/>
</dbReference>
<feature type="domain" description="Methyl-accepting transducer" evidence="8">
    <location>
        <begin position="285"/>
        <end position="521"/>
    </location>
</feature>
<keyword evidence="4 6" id="KW-0807">Transducer</keyword>
<dbReference type="CDD" id="cd06225">
    <property type="entry name" value="HAMP"/>
    <property type="match status" value="1"/>
</dbReference>
<dbReference type="AlphaFoldDB" id="A0AA41X4W2"/>
<dbReference type="GO" id="GO:0005886">
    <property type="term" value="C:plasma membrane"/>
    <property type="evidence" value="ECO:0007669"/>
    <property type="project" value="UniProtKB-SubCell"/>
</dbReference>
<dbReference type="PANTHER" id="PTHR32089:SF112">
    <property type="entry name" value="LYSOZYME-LIKE PROTEIN-RELATED"/>
    <property type="match status" value="1"/>
</dbReference>
<dbReference type="RefSeq" id="WP_254756677.1">
    <property type="nucleotide sequence ID" value="NZ_JANCLT010000001.1"/>
</dbReference>
<keyword evidence="11" id="KW-1185">Reference proteome</keyword>
<feature type="domain" description="HAMP" evidence="9">
    <location>
        <begin position="212"/>
        <end position="266"/>
    </location>
</feature>
<proteinExistence type="inferred from homology"/>
<dbReference type="SUPFAM" id="SSF58104">
    <property type="entry name" value="Methyl-accepting chemotaxis protein (MCP) signaling domain"/>
    <property type="match status" value="1"/>
</dbReference>
<dbReference type="InterPro" id="IPR004089">
    <property type="entry name" value="MCPsignal_dom"/>
</dbReference>
<feature type="transmembrane region" description="Helical" evidence="7">
    <location>
        <begin position="12"/>
        <end position="32"/>
    </location>
</feature>